<feature type="transmembrane region" description="Helical" evidence="6">
    <location>
        <begin position="61"/>
        <end position="82"/>
    </location>
</feature>
<evidence type="ECO:0000256" key="6">
    <source>
        <dbReference type="SAM" id="Phobius"/>
    </source>
</evidence>
<evidence type="ECO:0000256" key="4">
    <source>
        <dbReference type="ARBA" id="ARBA00023136"/>
    </source>
</evidence>
<evidence type="ECO:0000256" key="5">
    <source>
        <dbReference type="SAM" id="Coils"/>
    </source>
</evidence>
<evidence type="ECO:0000259" key="7">
    <source>
        <dbReference type="Pfam" id="PF00520"/>
    </source>
</evidence>
<accession>A0ABM4CU90</accession>
<dbReference type="PANTHER" id="PTHR47735:SF9">
    <property type="entry name" value="POTASSIUM VOLTAGE-GATED CHANNEL SUBFAMILY KQT MEMBER 4-LIKE ISOFORM X1"/>
    <property type="match status" value="1"/>
</dbReference>
<keyword evidence="4 6" id="KW-0472">Membrane</keyword>
<dbReference type="PANTHER" id="PTHR47735">
    <property type="entry name" value="POTASSIUM VOLTAGE-GATED CHANNEL SUBFAMILY KQT MEMBER 4"/>
    <property type="match status" value="1"/>
</dbReference>
<name>A0ABM4CU90_HYDVU</name>
<dbReference type="Pfam" id="PF00520">
    <property type="entry name" value="Ion_trans"/>
    <property type="match status" value="1"/>
</dbReference>
<evidence type="ECO:0000256" key="2">
    <source>
        <dbReference type="ARBA" id="ARBA00022692"/>
    </source>
</evidence>
<dbReference type="SUPFAM" id="SSF81324">
    <property type="entry name" value="Voltage-gated potassium channels"/>
    <property type="match status" value="1"/>
</dbReference>
<proteinExistence type="predicted"/>
<dbReference type="InterPro" id="IPR003937">
    <property type="entry name" value="K_chnl_volt-dep_KCNQ"/>
</dbReference>
<dbReference type="InterPro" id="IPR005821">
    <property type="entry name" value="Ion_trans_dom"/>
</dbReference>
<evidence type="ECO:0000256" key="3">
    <source>
        <dbReference type="ARBA" id="ARBA00022989"/>
    </source>
</evidence>
<feature type="transmembrane region" description="Helical" evidence="6">
    <location>
        <begin position="94"/>
        <end position="114"/>
    </location>
</feature>
<dbReference type="GeneID" id="100206238"/>
<keyword evidence="8" id="KW-1185">Reference proteome</keyword>
<keyword evidence="2 6" id="KW-0812">Transmembrane</keyword>
<dbReference type="RefSeq" id="XP_065665515.1">
    <property type="nucleotide sequence ID" value="XM_065809443.1"/>
</dbReference>
<evidence type="ECO:0000313" key="8">
    <source>
        <dbReference type="Proteomes" id="UP001652625"/>
    </source>
</evidence>
<sequence length="355" mass="41087">MIIDLIVIVTSAFTVFLCDTRSNVDFLRYARFFHILRLLRMDRTRRDLHTMWNAIYSHRKELLTCYFFCAVILLLGSYVIFLTESSNKNLNGKMNNMLTSLYWGIITFTTIGYGDYTPHTWYGKMVAGFLAMVGCAFLALPAGILGSGFALQVSKQKKEKGTFKVKNPAALLIQCAWRCYAVRNSKIKATWSYFVMKSVAAKEKANTNYQKNFASNFMNLLPKSKIKYTEGDISDKLFGLKRNSKDLNGFEELVDIFQKNQDYNDWSSDIQVEYKLAFNFITIIKLILAARSFSDIRHPYVNMEHVLQSNSMTIMLSLSHLKDIKKINEVIISEINDLKREIKELKKFRCIQRNV</sequence>
<dbReference type="Gene3D" id="6.10.140.1910">
    <property type="match status" value="1"/>
</dbReference>
<dbReference type="Gene3D" id="1.10.287.70">
    <property type="match status" value="1"/>
</dbReference>
<feature type="coiled-coil region" evidence="5">
    <location>
        <begin position="321"/>
        <end position="348"/>
    </location>
</feature>
<evidence type="ECO:0000313" key="9">
    <source>
        <dbReference type="RefSeq" id="XP_065665515.1"/>
    </source>
</evidence>
<reference evidence="9" key="1">
    <citation type="submission" date="2025-08" db="UniProtKB">
        <authorList>
            <consortium name="RefSeq"/>
        </authorList>
    </citation>
    <scope>IDENTIFICATION</scope>
</reference>
<dbReference type="Proteomes" id="UP001652625">
    <property type="component" value="Chromosome 11"/>
</dbReference>
<protein>
    <submittedName>
        <fullName evidence="9">Potassium voltage-gated channel subfamily KQT member 4-like isoform X2</fullName>
    </submittedName>
</protein>
<keyword evidence="3 6" id="KW-1133">Transmembrane helix</keyword>
<comment type="subcellular location">
    <subcellularLocation>
        <location evidence="1">Membrane</location>
        <topology evidence="1">Multi-pass membrane protein</topology>
    </subcellularLocation>
</comment>
<gene>
    <name evidence="9" type="primary">LOC100206238</name>
</gene>
<keyword evidence="5" id="KW-0175">Coiled coil</keyword>
<feature type="domain" description="Ion transport" evidence="7">
    <location>
        <begin position="2"/>
        <end position="156"/>
    </location>
</feature>
<evidence type="ECO:0000256" key="1">
    <source>
        <dbReference type="ARBA" id="ARBA00004141"/>
    </source>
</evidence>
<feature type="transmembrane region" description="Helical" evidence="6">
    <location>
        <begin position="126"/>
        <end position="151"/>
    </location>
</feature>
<dbReference type="PRINTS" id="PR00169">
    <property type="entry name" value="KCHANNEL"/>
</dbReference>
<organism evidence="8 9">
    <name type="scientific">Hydra vulgaris</name>
    <name type="common">Hydra</name>
    <name type="synonym">Hydra attenuata</name>
    <dbReference type="NCBI Taxonomy" id="6087"/>
    <lineage>
        <taxon>Eukaryota</taxon>
        <taxon>Metazoa</taxon>
        <taxon>Cnidaria</taxon>
        <taxon>Hydrozoa</taxon>
        <taxon>Hydroidolina</taxon>
        <taxon>Anthoathecata</taxon>
        <taxon>Aplanulata</taxon>
        <taxon>Hydridae</taxon>
        <taxon>Hydra</taxon>
    </lineage>
</organism>